<gene>
    <name evidence="1" type="ORF">E2C01_042091</name>
</gene>
<dbReference type="AlphaFoldDB" id="A0A5B7FTP5"/>
<dbReference type="Proteomes" id="UP000324222">
    <property type="component" value="Unassembled WGS sequence"/>
</dbReference>
<comment type="caution">
    <text evidence="1">The sequence shown here is derived from an EMBL/GenBank/DDBJ whole genome shotgun (WGS) entry which is preliminary data.</text>
</comment>
<keyword evidence="2" id="KW-1185">Reference proteome</keyword>
<protein>
    <submittedName>
        <fullName evidence="1">Uncharacterized protein</fullName>
    </submittedName>
</protein>
<proteinExistence type="predicted"/>
<evidence type="ECO:0000313" key="2">
    <source>
        <dbReference type="Proteomes" id="UP000324222"/>
    </source>
</evidence>
<evidence type="ECO:0000313" key="1">
    <source>
        <dbReference type="EMBL" id="MPC48323.1"/>
    </source>
</evidence>
<dbReference type="EMBL" id="VSRR010008220">
    <property type="protein sequence ID" value="MPC48323.1"/>
    <property type="molecule type" value="Genomic_DNA"/>
</dbReference>
<organism evidence="1 2">
    <name type="scientific">Portunus trituberculatus</name>
    <name type="common">Swimming crab</name>
    <name type="synonym">Neptunus trituberculatus</name>
    <dbReference type="NCBI Taxonomy" id="210409"/>
    <lineage>
        <taxon>Eukaryota</taxon>
        <taxon>Metazoa</taxon>
        <taxon>Ecdysozoa</taxon>
        <taxon>Arthropoda</taxon>
        <taxon>Crustacea</taxon>
        <taxon>Multicrustacea</taxon>
        <taxon>Malacostraca</taxon>
        <taxon>Eumalacostraca</taxon>
        <taxon>Eucarida</taxon>
        <taxon>Decapoda</taxon>
        <taxon>Pleocyemata</taxon>
        <taxon>Brachyura</taxon>
        <taxon>Eubrachyura</taxon>
        <taxon>Portunoidea</taxon>
        <taxon>Portunidae</taxon>
        <taxon>Portuninae</taxon>
        <taxon>Portunus</taxon>
    </lineage>
</organism>
<reference evidence="1 2" key="1">
    <citation type="submission" date="2019-05" db="EMBL/GenBank/DDBJ databases">
        <title>Another draft genome of Portunus trituberculatus and its Hox gene families provides insights of decapod evolution.</title>
        <authorList>
            <person name="Jeong J.-H."/>
            <person name="Song I."/>
            <person name="Kim S."/>
            <person name="Choi T."/>
            <person name="Kim D."/>
            <person name="Ryu S."/>
            <person name="Kim W."/>
        </authorList>
    </citation>
    <scope>NUCLEOTIDE SEQUENCE [LARGE SCALE GENOMIC DNA]</scope>
    <source>
        <tissue evidence="1">Muscle</tissue>
    </source>
</reference>
<accession>A0A5B7FTP5</accession>
<name>A0A5B7FTP5_PORTR</name>
<sequence>MWWGRAQWSKMPPTQSEVLSLWRSWQLCIRLLKKQAWRGGINASLLSQQSVNVVLLSASVNVGNVQRRVLVDTGCSMGITHMSCCKVVKGCNQHGHCEWERVAV</sequence>